<feature type="compositionally biased region" description="Polar residues" evidence="1">
    <location>
        <begin position="1"/>
        <end position="13"/>
    </location>
</feature>
<dbReference type="OrthoDB" id="6160351at2"/>
<feature type="region of interest" description="Disordered" evidence="1">
    <location>
        <begin position="1"/>
        <end position="23"/>
    </location>
</feature>
<dbReference type="EMBL" id="FRFG01000123">
    <property type="protein sequence ID" value="SHO59330.1"/>
    <property type="molecule type" value="Genomic_DNA"/>
</dbReference>
<gene>
    <name evidence="3" type="ORF">VQ7734_05114</name>
</gene>
<feature type="transmembrane region" description="Helical" evidence="2">
    <location>
        <begin position="92"/>
        <end position="123"/>
    </location>
</feature>
<name>A0A1M7Z3G0_9VIBR</name>
<dbReference type="Proteomes" id="UP000184600">
    <property type="component" value="Unassembled WGS sequence"/>
</dbReference>
<protein>
    <recommendedName>
        <fullName evidence="5">Transmembrane protein</fullName>
    </recommendedName>
</protein>
<dbReference type="STRING" id="1117707.VQ7734_05114"/>
<feature type="transmembrane region" description="Helical" evidence="2">
    <location>
        <begin position="135"/>
        <end position="153"/>
    </location>
</feature>
<evidence type="ECO:0000256" key="1">
    <source>
        <dbReference type="SAM" id="MobiDB-lite"/>
    </source>
</evidence>
<dbReference type="AlphaFoldDB" id="A0A1M7Z3G0"/>
<keyword evidence="2" id="KW-0472">Membrane</keyword>
<keyword evidence="4" id="KW-1185">Reference proteome</keyword>
<sequence length="331" mass="38670">MTTDNVYQPTAYNSKHIPPQRPRPEKTLAQKLFSSGQSELRWCQPTPTVCTRVETDCSPSEMREEAKEKPEAESFWNQEYLDMYKGNIWMHFFLVFAAAAKFTVLFLTPFFIFILFIGALITWGEFGWADGVEMFMGYVKYAVIPCGLFWGFFELCNRTAWIPWPLSALFRIRKIFTLNRRTGMVTLYTRSGRVRYSYPFIEFDCVLSTAPGPQGQIKHALLLAHRYSGSMHGVPLSSLIGGDEMVDEYRRLWQMIQCYMDVSQPLPDCLLLEESREKDPVTVEYDKKIKRDPRYWRDMSDGDYDRVIVSIRQQQRENPQWGEALNIFEPA</sequence>
<keyword evidence="2" id="KW-0812">Transmembrane</keyword>
<proteinExistence type="predicted"/>
<evidence type="ECO:0000313" key="4">
    <source>
        <dbReference type="Proteomes" id="UP000184600"/>
    </source>
</evidence>
<accession>A0A1M7Z3G0</accession>
<organism evidence="3 4">
    <name type="scientific">Vibrio quintilis</name>
    <dbReference type="NCBI Taxonomy" id="1117707"/>
    <lineage>
        <taxon>Bacteria</taxon>
        <taxon>Pseudomonadati</taxon>
        <taxon>Pseudomonadota</taxon>
        <taxon>Gammaproteobacteria</taxon>
        <taxon>Vibrionales</taxon>
        <taxon>Vibrionaceae</taxon>
        <taxon>Vibrio</taxon>
    </lineage>
</organism>
<evidence type="ECO:0000256" key="2">
    <source>
        <dbReference type="SAM" id="Phobius"/>
    </source>
</evidence>
<evidence type="ECO:0000313" key="3">
    <source>
        <dbReference type="EMBL" id="SHO59330.1"/>
    </source>
</evidence>
<evidence type="ECO:0008006" key="5">
    <source>
        <dbReference type="Google" id="ProtNLM"/>
    </source>
</evidence>
<dbReference type="RefSeq" id="WP_073586715.1">
    <property type="nucleotide sequence ID" value="NZ_AP024897.1"/>
</dbReference>
<keyword evidence="2" id="KW-1133">Transmembrane helix</keyword>
<reference evidence="4" key="1">
    <citation type="submission" date="2016-12" db="EMBL/GenBank/DDBJ databases">
        <authorList>
            <person name="Rodrigo-Torres L."/>
            <person name="Arahal R.D."/>
            <person name="Lucena T."/>
        </authorList>
    </citation>
    <scope>NUCLEOTIDE SEQUENCE [LARGE SCALE GENOMIC DNA]</scope>
</reference>